<evidence type="ECO:0000256" key="17">
    <source>
        <dbReference type="ARBA" id="ARBA00022824"/>
    </source>
</evidence>
<keyword evidence="16" id="KW-0418">Kinase</keyword>
<evidence type="ECO:0000256" key="26">
    <source>
        <dbReference type="ARBA" id="ARBA00056628"/>
    </source>
</evidence>
<evidence type="ECO:0000256" key="19">
    <source>
        <dbReference type="ARBA" id="ARBA00022989"/>
    </source>
</evidence>
<evidence type="ECO:0000256" key="3">
    <source>
        <dbReference type="ARBA" id="ARBA00004251"/>
    </source>
</evidence>
<keyword evidence="11" id="KW-0808">Transferase</keyword>
<dbReference type="Pfam" id="PF23598">
    <property type="entry name" value="LRR_14"/>
    <property type="match status" value="1"/>
</dbReference>
<dbReference type="PROSITE" id="PS50011">
    <property type="entry name" value="PROTEIN_KINASE_DOM"/>
    <property type="match status" value="1"/>
</dbReference>
<dbReference type="Gramene" id="OGLUM02G08380.3">
    <property type="protein sequence ID" value="OGLUM02G08380.3"/>
    <property type="gene ID" value="OGLUM02G08380"/>
</dbReference>
<keyword evidence="22" id="KW-0325">Glycoprotein</keyword>
<evidence type="ECO:0000256" key="16">
    <source>
        <dbReference type="ARBA" id="ARBA00022777"/>
    </source>
</evidence>
<keyword evidence="9" id="KW-0597">Phosphoprotein</keyword>
<dbReference type="InterPro" id="IPR008271">
    <property type="entry name" value="Ser/Thr_kinase_AS"/>
</dbReference>
<dbReference type="Proteomes" id="UP000026961">
    <property type="component" value="Chromosome 2"/>
</dbReference>
<evidence type="ECO:0000256" key="13">
    <source>
        <dbReference type="ARBA" id="ARBA00022729"/>
    </source>
</evidence>
<evidence type="ECO:0000256" key="25">
    <source>
        <dbReference type="ARBA" id="ARBA00054320"/>
    </source>
</evidence>
<dbReference type="Pfam" id="PF07714">
    <property type="entry name" value="PK_Tyr_Ser-Thr"/>
    <property type="match status" value="1"/>
</dbReference>
<dbReference type="InterPro" id="IPR000719">
    <property type="entry name" value="Prot_kinase_dom"/>
</dbReference>
<accession>A0A0D9YP48</accession>
<dbReference type="EC" id="2.7.11.1" evidence="6"/>
<dbReference type="EnsemblPlants" id="OGLUM02G08380.3">
    <property type="protein sequence ID" value="OGLUM02G08380.3"/>
    <property type="gene ID" value="OGLUM02G08380"/>
</dbReference>
<feature type="transmembrane region" description="Helical" evidence="29">
    <location>
        <begin position="766"/>
        <end position="791"/>
    </location>
</feature>
<dbReference type="InterPro" id="IPR032675">
    <property type="entry name" value="LRR_dom_sf"/>
</dbReference>
<keyword evidence="33" id="KW-1185">Reference proteome</keyword>
<dbReference type="InterPro" id="IPR011009">
    <property type="entry name" value="Kinase-like_dom_sf"/>
</dbReference>
<feature type="domain" description="Protein kinase" evidence="31">
    <location>
        <begin position="822"/>
        <end position="1123"/>
    </location>
</feature>
<keyword evidence="17" id="KW-0256">Endoplasmic reticulum</keyword>
<feature type="chain" id="PRO_5002351808" description="Receptor kinase-like protein Xa21" evidence="30">
    <location>
        <begin position="26"/>
        <end position="1636"/>
    </location>
</feature>
<dbReference type="InterPro" id="IPR017441">
    <property type="entry name" value="Protein_kinase_ATP_BS"/>
</dbReference>
<comment type="subcellular location">
    <subcellularLocation>
        <location evidence="3">Cell membrane</location>
        <topology evidence="3">Single-pass type I membrane protein</topology>
    </subcellularLocation>
    <subcellularLocation>
        <location evidence="4">Endoplasmic reticulum membrane</location>
        <topology evidence="4">Single-pass membrane protein</topology>
    </subcellularLocation>
</comment>
<comment type="cofactor">
    <cofactor evidence="2">
        <name>Mg(2+)</name>
        <dbReference type="ChEBI" id="CHEBI:18420"/>
    </cofactor>
</comment>
<dbReference type="PANTHER" id="PTHR27008:SF548">
    <property type="entry name" value="OS02G0211800 PROTEIN"/>
    <property type="match status" value="1"/>
</dbReference>
<dbReference type="FunFam" id="3.80.10.10:FF:001158">
    <property type="entry name" value="Leucine-rich repeat protein kinase family protein"/>
    <property type="match status" value="1"/>
</dbReference>
<keyword evidence="15 28" id="KW-0547">Nucleotide-binding</keyword>
<dbReference type="FunFam" id="1.10.510.10:FF:000358">
    <property type="entry name" value="Putative leucine-rich repeat receptor-like serine/threonine-protein kinase"/>
    <property type="match status" value="1"/>
</dbReference>
<evidence type="ECO:0000256" key="30">
    <source>
        <dbReference type="SAM" id="SignalP"/>
    </source>
</evidence>
<dbReference type="InterPro" id="IPR001245">
    <property type="entry name" value="Ser-Thr/Tyr_kinase_cat_dom"/>
</dbReference>
<evidence type="ECO:0000256" key="22">
    <source>
        <dbReference type="ARBA" id="ARBA00023180"/>
    </source>
</evidence>
<dbReference type="InterPro" id="IPR051809">
    <property type="entry name" value="Plant_receptor-like_S/T_kinase"/>
</dbReference>
<dbReference type="GO" id="GO:0005524">
    <property type="term" value="F:ATP binding"/>
    <property type="evidence" value="ECO:0007669"/>
    <property type="project" value="UniProtKB-UniRule"/>
</dbReference>
<evidence type="ECO:0000256" key="7">
    <source>
        <dbReference type="ARBA" id="ARBA00022475"/>
    </source>
</evidence>
<dbReference type="PROSITE" id="PS00107">
    <property type="entry name" value="PROTEIN_KINASE_ATP"/>
    <property type="match status" value="1"/>
</dbReference>
<dbReference type="Pfam" id="PF06722">
    <property type="entry name" value="EryCIII-like_C"/>
    <property type="match status" value="1"/>
</dbReference>
<evidence type="ECO:0000256" key="28">
    <source>
        <dbReference type="PROSITE-ProRule" id="PRU10141"/>
    </source>
</evidence>
<dbReference type="FunFam" id="3.30.200.20:FF:000432">
    <property type="entry name" value="LRR receptor-like serine/threonine-protein kinase EFR"/>
    <property type="match status" value="1"/>
</dbReference>
<comment type="catalytic activity">
    <reaction evidence="23">
        <text>L-threonyl-[protein] + ATP = O-phospho-L-threonyl-[protein] + ADP + H(+)</text>
        <dbReference type="Rhea" id="RHEA:46608"/>
        <dbReference type="Rhea" id="RHEA-COMP:11060"/>
        <dbReference type="Rhea" id="RHEA-COMP:11605"/>
        <dbReference type="ChEBI" id="CHEBI:15378"/>
        <dbReference type="ChEBI" id="CHEBI:30013"/>
        <dbReference type="ChEBI" id="CHEBI:30616"/>
        <dbReference type="ChEBI" id="CHEBI:61977"/>
        <dbReference type="ChEBI" id="CHEBI:456216"/>
        <dbReference type="EC" id="2.7.11.1"/>
    </reaction>
</comment>
<dbReference type="SUPFAM" id="SSF52058">
    <property type="entry name" value="L domain-like"/>
    <property type="match status" value="3"/>
</dbReference>
<evidence type="ECO:0000256" key="6">
    <source>
        <dbReference type="ARBA" id="ARBA00012513"/>
    </source>
</evidence>
<comment type="catalytic activity">
    <reaction evidence="24">
        <text>L-seryl-[protein] + ATP = O-phospho-L-seryl-[protein] + ADP + H(+)</text>
        <dbReference type="Rhea" id="RHEA:17989"/>
        <dbReference type="Rhea" id="RHEA-COMP:9863"/>
        <dbReference type="Rhea" id="RHEA-COMP:11604"/>
        <dbReference type="ChEBI" id="CHEBI:15378"/>
        <dbReference type="ChEBI" id="CHEBI:29999"/>
        <dbReference type="ChEBI" id="CHEBI:30616"/>
        <dbReference type="ChEBI" id="CHEBI:83421"/>
        <dbReference type="ChEBI" id="CHEBI:456216"/>
        <dbReference type="EC" id="2.7.11.1"/>
    </reaction>
</comment>
<dbReference type="InterPro" id="IPR010610">
    <property type="entry name" value="EryCIII-like_C"/>
</dbReference>
<dbReference type="SUPFAM" id="SSF56112">
    <property type="entry name" value="Protein kinase-like (PK-like)"/>
    <property type="match status" value="1"/>
</dbReference>
<protein>
    <recommendedName>
        <fullName evidence="27">Receptor kinase-like protein Xa21</fullName>
        <ecNumber evidence="6">2.7.11.1</ecNumber>
    </recommendedName>
</protein>
<evidence type="ECO:0000256" key="11">
    <source>
        <dbReference type="ARBA" id="ARBA00022679"/>
    </source>
</evidence>
<organism evidence="32">
    <name type="scientific">Oryza glumipatula</name>
    <dbReference type="NCBI Taxonomy" id="40148"/>
    <lineage>
        <taxon>Eukaryota</taxon>
        <taxon>Viridiplantae</taxon>
        <taxon>Streptophyta</taxon>
        <taxon>Embryophyta</taxon>
        <taxon>Tracheophyta</taxon>
        <taxon>Spermatophyta</taxon>
        <taxon>Magnoliopsida</taxon>
        <taxon>Liliopsida</taxon>
        <taxon>Poales</taxon>
        <taxon>Poaceae</taxon>
        <taxon>BOP clade</taxon>
        <taxon>Oryzoideae</taxon>
        <taxon>Oryzeae</taxon>
        <taxon>Oryzinae</taxon>
        <taxon>Oryza</taxon>
    </lineage>
</organism>
<dbReference type="Pfam" id="PF08263">
    <property type="entry name" value="LRRNT_2"/>
    <property type="match status" value="1"/>
</dbReference>
<evidence type="ECO:0000256" key="9">
    <source>
        <dbReference type="ARBA" id="ARBA00022553"/>
    </source>
</evidence>
<evidence type="ECO:0000256" key="10">
    <source>
        <dbReference type="ARBA" id="ARBA00022614"/>
    </source>
</evidence>
<comment type="cofactor">
    <cofactor evidence="1">
        <name>Mn(2+)</name>
        <dbReference type="ChEBI" id="CHEBI:29035"/>
    </cofactor>
</comment>
<dbReference type="InterPro" id="IPR001611">
    <property type="entry name" value="Leu-rich_rpt"/>
</dbReference>
<keyword evidence="10" id="KW-0433">Leucine-rich repeat</keyword>
<proteinExistence type="inferred from homology"/>
<name>A0A0D9YP48_9ORYZ</name>
<evidence type="ECO:0000256" key="5">
    <source>
        <dbReference type="ARBA" id="ARBA00008684"/>
    </source>
</evidence>
<dbReference type="Gene3D" id="1.10.510.10">
    <property type="entry name" value="Transferase(Phosphotransferase) domain 1"/>
    <property type="match status" value="1"/>
</dbReference>
<evidence type="ECO:0000256" key="12">
    <source>
        <dbReference type="ARBA" id="ARBA00022692"/>
    </source>
</evidence>
<dbReference type="InterPro" id="IPR055414">
    <property type="entry name" value="LRR_R13L4/SHOC2-like"/>
</dbReference>
<dbReference type="PANTHER" id="PTHR27008">
    <property type="entry name" value="OS04G0122200 PROTEIN"/>
    <property type="match status" value="1"/>
</dbReference>
<keyword evidence="20 29" id="KW-0472">Membrane</keyword>
<evidence type="ECO:0000256" key="14">
    <source>
        <dbReference type="ARBA" id="ARBA00022737"/>
    </source>
</evidence>
<evidence type="ECO:0000256" key="4">
    <source>
        <dbReference type="ARBA" id="ARBA00004389"/>
    </source>
</evidence>
<reference evidence="32" key="2">
    <citation type="submission" date="2018-05" db="EMBL/GenBank/DDBJ databases">
        <title>OgluRS3 (Oryza glumaepatula Reference Sequence Version 3).</title>
        <authorList>
            <person name="Zhang J."/>
            <person name="Kudrna D."/>
            <person name="Lee S."/>
            <person name="Talag J."/>
            <person name="Welchert J."/>
            <person name="Wing R.A."/>
        </authorList>
    </citation>
    <scope>NUCLEOTIDE SEQUENCE [LARGE SCALE GENOMIC DNA]</scope>
</reference>
<dbReference type="InterPro" id="IPR003591">
    <property type="entry name" value="Leu-rich_rpt_typical-subtyp"/>
</dbReference>
<dbReference type="PROSITE" id="PS00108">
    <property type="entry name" value="PROTEIN_KINASE_ST"/>
    <property type="match status" value="1"/>
</dbReference>
<dbReference type="FunFam" id="3.80.10.10:FF:000041">
    <property type="entry name" value="LRR receptor-like serine/threonine-protein kinase ERECTA"/>
    <property type="match status" value="1"/>
</dbReference>
<evidence type="ECO:0000313" key="32">
    <source>
        <dbReference type="EnsemblPlants" id="OGLUM02G08380.3"/>
    </source>
</evidence>
<dbReference type="Gene3D" id="3.80.10.10">
    <property type="entry name" value="Ribonuclease Inhibitor"/>
    <property type="match status" value="7"/>
</dbReference>
<dbReference type="FunFam" id="3.80.10.10:FF:000288">
    <property type="entry name" value="LRR receptor-like serine/threonine-protein kinase EFR"/>
    <property type="match status" value="1"/>
</dbReference>
<evidence type="ECO:0000256" key="23">
    <source>
        <dbReference type="ARBA" id="ARBA00047899"/>
    </source>
</evidence>
<dbReference type="InterPro" id="IPR013210">
    <property type="entry name" value="LRR_N_plant-typ"/>
</dbReference>
<evidence type="ECO:0000256" key="1">
    <source>
        <dbReference type="ARBA" id="ARBA00001936"/>
    </source>
</evidence>
<keyword evidence="8" id="KW-0723">Serine/threonine-protein kinase</keyword>
<dbReference type="SMART" id="SM00369">
    <property type="entry name" value="LRR_TYP"/>
    <property type="match status" value="11"/>
</dbReference>
<dbReference type="FunFam" id="3.80.10.10:FF:000275">
    <property type="entry name" value="Leucine-rich repeat receptor-like protein kinase"/>
    <property type="match status" value="1"/>
</dbReference>
<feature type="signal peptide" evidence="30">
    <location>
        <begin position="1"/>
        <end position="25"/>
    </location>
</feature>
<dbReference type="Pfam" id="PF00560">
    <property type="entry name" value="LRR_1"/>
    <property type="match status" value="4"/>
</dbReference>
<feature type="binding site" evidence="28">
    <location>
        <position position="851"/>
    </location>
    <ligand>
        <name>ATP</name>
        <dbReference type="ChEBI" id="CHEBI:30616"/>
    </ligand>
</feature>
<evidence type="ECO:0000259" key="31">
    <source>
        <dbReference type="PROSITE" id="PS50011"/>
    </source>
</evidence>
<comment type="function">
    <text evidence="25">Receptor kinase that detects X.oryzae pv. oryzae protein Ax21 to promote innate immunity. Following X.oryzae pv. oryzae protein Ax21 detection, undergoes cleavage, releasing the processed protein kinase Xa21 chain.</text>
</comment>
<dbReference type="GO" id="GO:0005886">
    <property type="term" value="C:plasma membrane"/>
    <property type="evidence" value="ECO:0007669"/>
    <property type="project" value="UniProtKB-SubCell"/>
</dbReference>
<keyword evidence="13 30" id="KW-0732">Signal</keyword>
<comment type="similarity">
    <text evidence="5">Belongs to the protein kinase superfamily. Ser/Thr protein kinase family.</text>
</comment>
<dbReference type="Gene3D" id="3.40.50.2000">
    <property type="entry name" value="Glycogen Phosphorylase B"/>
    <property type="match status" value="2"/>
</dbReference>
<keyword evidence="14" id="KW-0677">Repeat</keyword>
<evidence type="ECO:0000256" key="8">
    <source>
        <dbReference type="ARBA" id="ARBA00022527"/>
    </source>
</evidence>
<keyword evidence="18 28" id="KW-0067">ATP-binding</keyword>
<reference evidence="32" key="1">
    <citation type="submission" date="2015-04" db="UniProtKB">
        <authorList>
            <consortium name="EnsemblPlants"/>
        </authorList>
    </citation>
    <scope>IDENTIFICATION</scope>
</reference>
<evidence type="ECO:0000256" key="27">
    <source>
        <dbReference type="ARBA" id="ARBA00072040"/>
    </source>
</evidence>
<dbReference type="Pfam" id="PF13855">
    <property type="entry name" value="LRR_8"/>
    <property type="match status" value="3"/>
</dbReference>
<dbReference type="Gene3D" id="3.30.200.20">
    <property type="entry name" value="Phosphorylase Kinase, domain 1"/>
    <property type="match status" value="1"/>
</dbReference>
<evidence type="ECO:0000256" key="18">
    <source>
        <dbReference type="ARBA" id="ARBA00022840"/>
    </source>
</evidence>
<dbReference type="SMART" id="SM00220">
    <property type="entry name" value="S_TKc"/>
    <property type="match status" value="1"/>
</dbReference>
<evidence type="ECO:0000256" key="21">
    <source>
        <dbReference type="ARBA" id="ARBA00023170"/>
    </source>
</evidence>
<keyword evidence="19 29" id="KW-1133">Transmembrane helix</keyword>
<dbReference type="GO" id="GO:0004674">
    <property type="term" value="F:protein serine/threonine kinase activity"/>
    <property type="evidence" value="ECO:0007669"/>
    <property type="project" value="UniProtKB-KW"/>
</dbReference>
<evidence type="ECO:0000256" key="15">
    <source>
        <dbReference type="ARBA" id="ARBA00022741"/>
    </source>
</evidence>
<keyword evidence="7" id="KW-1003">Cell membrane</keyword>
<comment type="function">
    <text evidence="26">The processed protein kinase Xa21 chain released by protein cleavage after X.oryzae pv. oryzae protein Ax21 detection translocates into the nucleus where it can bind and regulate WRKY62, a transcription factor. Confers resistance to the bacterial pathogen X.oryzae pv. oryzae (Xoo).</text>
</comment>
<keyword evidence="21" id="KW-0675">Receptor</keyword>
<keyword evidence="12 29" id="KW-0812">Transmembrane</keyword>
<dbReference type="GO" id="GO:0016757">
    <property type="term" value="F:glycosyltransferase activity"/>
    <property type="evidence" value="ECO:0007669"/>
    <property type="project" value="UniProtKB-ARBA"/>
</dbReference>
<sequence>MISPTSPALFLVLLALTCSWPSSSSAGHGDGNDIDRQALLSFRSLVSDPARALESWRNTSLDFCHWHGVTCSTTMPGRVTALDLSSCKLDGLIPPCIANLSSIERLDLSNNSFHGRIPAELGRLEQLRHLNLSVNSLDGHIPAELSSCSRLEVLSLWNNSLQGEIPASLAQLVHIQLIDLSNNKLQGSIPSGFGTLGELKILNLATNNLVGNIPWLLGSGSSLTYVDLGANGLSGGIPEFLANSSSLQFLSLTQNKLTGALPRALFNTSSLTAIYLDRNSLVGSIPPVTAVAAPIQYLSLAENNLTGKISASIGNLSSLVGVSLAANNLMGSIPESLSRIPTLEMLILSINNLSGQVPQSIFNISSLKYLELANNSLIGRLPPDIGYKLPNLQRLILSKTRLSGPIPASLVNASKLEIIHLVDIGLTGILPSFGSLSHLQQLDLAYNQLEAGDWSFLSSLANCTQLQRLCLDGNGLQGHLPSSVGNLPSELKWLWLKQNKLSGTIPLEIGNLRSLEVLYMDQNLFTGTIPPSVGNLSNLLVLSFAQNNLSGHVPDSIGNLVKLTELYLDGNNFSGTIPASLGQWRHLEKLNLSRNSFGGSIPSEVFNISSLSQSLDLSHNSFAGPIPLEIGGLINLGSLSISNNRLTSNIPSTLGKCVLLESLHMEENLLVGSIPHSLMNLRSIKELDLSSNNLSGNIPDFFASMNYLKDLNLSFNDFDGPVPSTGIFRNASRVSLQGNDGLCANTPELGLPHCPALDRRTKHKSIILMIVVPIAAIVLVISLIFLLTVCLKRREEKPILTDISMDTKIISYKDIVKATKGFSTENLVGSGSFGDVYKGTLELEVDLVAIKVFNLNRHGGPSSFIAECEALKNIRHRNLVKVITLCSTLDPKGEEFKAIIFQYMPNGSLETWLHQKVYDHNQKQVLTLGDRISIALDIAYALDYLHNQSASPLIHCDLKPSNVLLDLQMTAYVSDFGLARFMCTTTAACANSTSLADLKGSIGYIAPEYGMGGPISTKGDAYSYGVLLLEILTGKRPSDDKLKDGLSLHELVESAFPHKLDEILDPIMLQSDLNGGKYHTEIMQSCIIPMVKLGLLCSSISPKDRLGMSQVSAEMGTIRQSFLELQREQGASCDGHRTLAFSGARGSVAVAAAGGRTSGEELGRALERGDDAKSLGRARTGSGPKYMGPKWFEPICSPGKAHRPQPPPPPPSFVVRWLDEAMDGGGDGGRRPHAVFMAFGTRGDVFPIAALAAAFAQDQRQYGVVFITHSAHQTVMLDICLCQAHLSLLPNSSRASHRKKTIQVEHRRECLSAVENVFGNDMSTHGDFIVINFFALEGWHLAELFQVKCIIAAPYFVPYSAPASFERQFKQSLPLLYKYFQEAPLNMVCWTDITHWMWALFMESWGSWRNDSLNLSPIPFTDPVTNLPLWYMREESPLLLMGFLRNPKAFLMVLKAVIEKTDYRFILFSSGYQPLDCAIQSFAPSVAESSEYQASALHCDSNLLFNGRLFCFSGWLFPKCAVAIHHAGSGSTAAALFAGIPQISCPFLLDQFYWAERLHWLGVAPEPLRRQHLILDTDNASSINNAADMLIGAIKSALSPEIKAQATRIANKLSSEDGIGEALRILKERVLPQIES</sequence>
<evidence type="ECO:0000256" key="2">
    <source>
        <dbReference type="ARBA" id="ARBA00001946"/>
    </source>
</evidence>
<evidence type="ECO:0000256" key="20">
    <source>
        <dbReference type="ARBA" id="ARBA00023136"/>
    </source>
</evidence>
<dbReference type="SUPFAM" id="SSF53756">
    <property type="entry name" value="UDP-Glycosyltransferase/glycogen phosphorylase"/>
    <property type="match status" value="1"/>
</dbReference>
<evidence type="ECO:0000313" key="33">
    <source>
        <dbReference type="Proteomes" id="UP000026961"/>
    </source>
</evidence>
<evidence type="ECO:0000256" key="29">
    <source>
        <dbReference type="SAM" id="Phobius"/>
    </source>
</evidence>
<evidence type="ECO:0000256" key="24">
    <source>
        <dbReference type="ARBA" id="ARBA00048679"/>
    </source>
</evidence>
<dbReference type="GO" id="GO:0005789">
    <property type="term" value="C:endoplasmic reticulum membrane"/>
    <property type="evidence" value="ECO:0007669"/>
    <property type="project" value="UniProtKB-SubCell"/>
</dbReference>